<evidence type="ECO:0000313" key="3">
    <source>
        <dbReference type="Proteomes" id="UP000786183"/>
    </source>
</evidence>
<dbReference type="Pfam" id="PF02498">
    <property type="entry name" value="Bro-N"/>
    <property type="match status" value="1"/>
</dbReference>
<dbReference type="EMBL" id="JACGBB010000008">
    <property type="protein sequence ID" value="MBZ7987458.1"/>
    <property type="molecule type" value="Genomic_DNA"/>
</dbReference>
<dbReference type="InterPro" id="IPR003497">
    <property type="entry name" value="BRO_N_domain"/>
</dbReference>
<organism evidence="2 3">
    <name type="scientific">Campylobacter canadensis</name>
    <dbReference type="NCBI Taxonomy" id="449520"/>
    <lineage>
        <taxon>Bacteria</taxon>
        <taxon>Pseudomonadati</taxon>
        <taxon>Campylobacterota</taxon>
        <taxon>Epsilonproteobacteria</taxon>
        <taxon>Campylobacterales</taxon>
        <taxon>Campylobacteraceae</taxon>
        <taxon>Campylobacter</taxon>
    </lineage>
</organism>
<feature type="domain" description="Bro-N" evidence="1">
    <location>
        <begin position="4"/>
        <end position="39"/>
    </location>
</feature>
<sequence>MSLIRVAKDEFNEPLFCFNDVCKSLELTNTKHAKRSIGEKVIIFALKVSFLIQKV</sequence>
<gene>
    <name evidence="2" type="ORF">AVCANL283_05005</name>
</gene>
<proteinExistence type="predicted"/>
<evidence type="ECO:0000259" key="1">
    <source>
        <dbReference type="Pfam" id="PF02498"/>
    </source>
</evidence>
<keyword evidence="3" id="KW-1185">Reference proteome</keyword>
<protein>
    <recommendedName>
        <fullName evidence="1">Bro-N domain-containing protein</fullName>
    </recommendedName>
</protein>
<name>A0ABS7WRU7_9BACT</name>
<evidence type="ECO:0000313" key="2">
    <source>
        <dbReference type="EMBL" id="MBZ7987458.1"/>
    </source>
</evidence>
<comment type="caution">
    <text evidence="2">The sequence shown here is derived from an EMBL/GenBank/DDBJ whole genome shotgun (WGS) entry which is preliminary data.</text>
</comment>
<dbReference type="Proteomes" id="UP000786183">
    <property type="component" value="Unassembled WGS sequence"/>
</dbReference>
<reference evidence="2 3" key="1">
    <citation type="submission" date="2020-07" db="EMBL/GenBank/DDBJ databases">
        <title>Transfer of Campylobacter canadensis to the novel genus Avispirillum gen. nov., that also includes two novel species recovered from migratory waterfowl: Avispirillum anseris sp. nov. and Avispirillum brantae sp. nov.</title>
        <authorList>
            <person name="Miller W.G."/>
            <person name="Chapman M.H."/>
            <person name="Yee E."/>
            <person name="Inglis G.D."/>
        </authorList>
    </citation>
    <scope>NUCLEOTIDE SEQUENCE [LARGE SCALE GENOMIC DNA]</scope>
    <source>
        <strain evidence="2 3">L283</strain>
    </source>
</reference>
<accession>A0ABS7WRU7</accession>